<proteinExistence type="predicted"/>
<dbReference type="InterPro" id="IPR037135">
    <property type="entry name" value="DUF1653-like_dom_sf"/>
</dbReference>
<dbReference type="Proteomes" id="UP001180536">
    <property type="component" value="Unassembled WGS sequence"/>
</dbReference>
<dbReference type="RefSeq" id="WP_310344769.1">
    <property type="nucleotide sequence ID" value="NZ_JAVDXQ010000003.1"/>
</dbReference>
<dbReference type="InterPro" id="IPR023387">
    <property type="entry name" value="DUF1653-like_dom"/>
</dbReference>
<gene>
    <name evidence="2" type="ORF">J2X16_002367</name>
</gene>
<reference evidence="2 3" key="1">
    <citation type="submission" date="2023-07" db="EMBL/GenBank/DDBJ databases">
        <title>Sorghum-associated microbial communities from plants grown in Nebraska, USA.</title>
        <authorList>
            <person name="Schachtman D."/>
        </authorList>
    </citation>
    <scope>NUCLEOTIDE SEQUENCE [LARGE SCALE GENOMIC DNA]</scope>
    <source>
        <strain evidence="2 3">BE310</strain>
    </source>
</reference>
<name>A0ABU1Z8S6_9BURK</name>
<comment type="caution">
    <text evidence="2">The sequence shown here is derived from an EMBL/GenBank/DDBJ whole genome shotgun (WGS) entry which is preliminary data.</text>
</comment>
<evidence type="ECO:0000259" key="1">
    <source>
        <dbReference type="Pfam" id="PF07866"/>
    </source>
</evidence>
<protein>
    <recommendedName>
        <fullName evidence="1">DUF1653 domain-containing protein</fullName>
    </recommendedName>
</protein>
<evidence type="ECO:0000313" key="3">
    <source>
        <dbReference type="Proteomes" id="UP001180536"/>
    </source>
</evidence>
<dbReference type="Pfam" id="PF07866">
    <property type="entry name" value="DUF1653"/>
    <property type="match status" value="1"/>
</dbReference>
<feature type="domain" description="DUF1653" evidence="1">
    <location>
        <begin position="14"/>
        <end position="75"/>
    </location>
</feature>
<dbReference type="EMBL" id="JAVDXQ010000003">
    <property type="protein sequence ID" value="MDR7297020.1"/>
    <property type="molecule type" value="Genomic_DNA"/>
</dbReference>
<keyword evidence="3" id="KW-1185">Reference proteome</keyword>
<sequence>MKPDLPPLPHLAPGRYRHYKGGEYEVFGVARHSETLEVVVVYQTLYDDSGWWIRPFEMFTGTLEIDGVVRKRFEYIG</sequence>
<accession>A0ABU1Z8S6</accession>
<organism evidence="2 3">
    <name type="scientific">Pelomonas aquatica</name>
    <dbReference type="NCBI Taxonomy" id="431058"/>
    <lineage>
        <taxon>Bacteria</taxon>
        <taxon>Pseudomonadati</taxon>
        <taxon>Pseudomonadota</taxon>
        <taxon>Betaproteobacteria</taxon>
        <taxon>Burkholderiales</taxon>
        <taxon>Sphaerotilaceae</taxon>
        <taxon>Roseateles</taxon>
    </lineage>
</organism>
<dbReference type="Gene3D" id="2.30.30.320">
    <property type="entry name" value="DUF1653-like domain"/>
    <property type="match status" value="1"/>
</dbReference>
<evidence type="ECO:0000313" key="2">
    <source>
        <dbReference type="EMBL" id="MDR7297020.1"/>
    </source>
</evidence>